<feature type="domain" description="PLAT" evidence="3">
    <location>
        <begin position="2122"/>
        <end position="2233"/>
    </location>
</feature>
<feature type="domain" description="PLAT" evidence="3">
    <location>
        <begin position="338"/>
        <end position="454"/>
    </location>
</feature>
<feature type="domain" description="PLAT" evidence="3">
    <location>
        <begin position="1824"/>
        <end position="1942"/>
    </location>
</feature>
<feature type="domain" description="PLAT" evidence="3">
    <location>
        <begin position="856"/>
        <end position="971"/>
    </location>
</feature>
<dbReference type="FunCoup" id="G5BL85">
    <property type="interactions" value="5"/>
</dbReference>
<sequence>MMPQKKKKRKKDIDFLGLYEEELLNYASENDEDELQHEYYKAKVYEVVTATGDVRGAGTDANVFITIFGENGLSPKLHLTSKSESAFEKANVDVFRVRTNNVGLIYKIRIEHDNTGLNASWYLDRVIVADMKRPHLRYYFNCTNWLSKTEGDRQWCRDLLASFNPMDMPRGNKYEIKVYTGDIIGAGTDADVFINIFGEYGDTGERRLENEKDNFEKGAEDKFMLDAPDLGQLIKINVGHNNKGGSAGWFLSKIVIEDIGNKRKYDFPLNRWLALDEDDGKIQRDILVGGAETTGCSQGCTDARRAGVRALSGYYLTSTEEIVRKRKPESRVWTCEAITYIVTVFTGDMRGAGSKSKIYLVMYGARGKKNSGKIFLEGGVFDQGRTDIFHIELAVLLSPLSRVSIGHGNVGVNRGWYCEKVVILCPFTGIQQTFPCSNWLDEKKMDGLIERQLYEMVSLRKKQLKKFPWSLWVWTTDLKKAGTNSPIFIQIYGQKGRTDEILLNPNNKWFKPGVIEKFRIELPDLGRFYKIRAWHDRRNPGSGWHLERMTLMNTLNKDKYNFNCNRWLDANEDDNEIVREMTAEGPTVRRIMSMARYRVTVCTGELEGAETDANVYLCLYGDVGDTGERLLYNCRNNTDLFEKGNADEFTIECVTLRKVRRVRIRHDGKGSRSGWYLDRVLVREEGQPESDNVEFPCLRWLDKDKDDGQLVRELLPSDSNATLKNFRYHISVKTSDIPGASTDSRVYLKLYGDKSDTIKQILLVSDNNLKDYFECGRVDEFTLETLNIGTINRLMIGHDSTGLHASWFLGSVQIRVPRQGKQYTFPANRWLDKNQADGRLEVELYPSEVVEIQKLVHYETEIWTGDVGGAGTTARVYMQIYGDKGKTEVFFLSSRAKVFDRASKDVFQLEAADVGEIYKIRLGHTGEGFGPSWFVDMVWLRHLVVQEKDLTPEEEAQRKKEKDKLQQLLKKEQLKAKLQRKKKKKKGSDEEDEGEEEESSSEESSSEEEEEEETEEEEEEEEFGPGMQEAIEQYKFEVHRWLARGKEDNELVVELVPAGRPGPEPNTYEVQVITGNVPKAGTDANVYLTIYGEEYGDTGERPLKKSDKSNKFEQGQTDTFTIYAIDLGALTKIRIRHDNAGNRPGWFLDRIDITDMNTFPGHLILSDDSLLEAADVGEIYKIRLGHTGEGFGPSWFVDMVWLRHLVVQEKDLTPEEEAQRKKEKDKLQQLLKKEQLKAKLQRKKKKKKGSDEEDEGEEEESSSEESSSEEEEEEETEEEEEEEEFGPGMQEAIEQYKFEVHRWLARGKEDNELVVELVPAGRPGPEPNTYEVQVITGNVPKAGTDANVYLTIYGEEYGDTGERPLKKSDKSNKFEQGQTDTFTIYAIDLGALTKIRIRHDNAGNRPGWFLDRIDITDMNSETTYYFPCQRWLAVEEDDGQLSRELLPVDESYIFPSKNEEGGGHGGNNPLDNLALEQKDKSTTFSVTIKTGNKKNAGTDANVFITLFGMQDDNGITLMKSSKTNSDKFERDSIEIFTVETVDLGDLWKVRIGHDNTGKAPGWFVDWVEVDAPSLGKCMTFPCGRWLAKNEDDGAIVRDLFHAELQTRRYTPFVPYEITLYTSDVFGAGTDANIFIIIYGCDAVCTREKFLCTNKREQKLFFERKSASRFIVELEDVGEIIEKIRIGHDNMGINPGWHCSHVDIRRLLPDKDGTETLTFPCDRWLAASEDDKKTIRELVPYDIFTEKYMKDGSLRQVYKEVEEPLDMPPWLPKLRRRLPGWQEIALHGPLLVQRSFFSDHKVFCKLQVTHLSLAAISLLGLCAVVLYSVQIFTGNIPGAGTDAKVYITIYGDLGDTGERYLGKSENRTNKFERGTADTFIIEAADLGVIYKIKLRHDNTKWYADWYVEKVEIWNDTNEDEFLFLCGRWLSLKKEDGRLERLFYEKEYTGDRSSNCSSPADFWEIALSSKMADVDIDTVTGPMVDYVQEGPVIPYYVSVTTGKHKDAATDSRAYVILIGEEDESTNRIWLDYPQGKKGFACSSVEEFYVGGLDVGVIKKIELGHDGASPESCWLVEELCLAVPTHGTKYTLRCNCWLAKDRGDGVTSRVFDLLDAMVVNIGVKVLYEMTVWTGDVVGGGTDCRIFMTLYGINGSTEEVQLDKKKARFEREQNDTFIVEILDIAPFTKMRIRIDGLGSRPEWFLERNMSTGDLTMFYYGDWLSQRKGKKTLVCEMCAVIDEEEMMEWTSYTVTVKTSNVLGAGTDANVFIIIFGENGDSGTLALKQSANWNKFERNNTDTFNFSDMLSLGHLCKLRIWHDNKGIFPGWHLSYVDVKDNSRDETFRFQCDRWLSKSEGDRQTVRDIACANNEIREELEETTYEIVIETGNEGETRENVWLILEGRKSRSKEFLVENSSRQRAFRKGTTDTFEFDSIYLGDIASICVGHLAREDRFIPKRELVWHVKTITITEMEYNNVYFFNCNCLIPLKRKRKYFKVFEVTKTTESFTSKIQSLVPVKYEVIVTTGYEPGAGTDANVFVTIFGANGDTGKRELKQKMCNLFERGSTDRFFLETLELGELRKVRLEHDGSGYYSGWLVDKVEVTNTSSGVATIFSCGRWLDKSRGDGLTWRDLFPSV</sequence>
<dbReference type="InterPro" id="IPR052970">
    <property type="entry name" value="Inner_ear_hair_cell_LOXHD"/>
</dbReference>
<feature type="domain" description="PLAT" evidence="3">
    <location>
        <begin position="172"/>
        <end position="287"/>
    </location>
</feature>
<feature type="compositionally biased region" description="Acidic residues" evidence="2">
    <location>
        <begin position="1251"/>
        <end position="1285"/>
    </location>
</feature>
<dbReference type="FunFam" id="2.60.60.20:FF:000009">
    <property type="entry name" value="Lipoxygenase homology domain-containing protein 1"/>
    <property type="match status" value="1"/>
</dbReference>
<evidence type="ECO:0000313" key="4">
    <source>
        <dbReference type="EMBL" id="EHB10048.1"/>
    </source>
</evidence>
<feature type="domain" description="PLAT" evidence="3">
    <location>
        <begin position="2514"/>
        <end position="2630"/>
    </location>
</feature>
<dbReference type="Pfam" id="PF01477">
    <property type="entry name" value="PLAT"/>
    <property type="match status" value="17"/>
</dbReference>
<dbReference type="CDD" id="cd01756">
    <property type="entry name" value="PLAT_repeat"/>
    <property type="match status" value="14"/>
</dbReference>
<dbReference type="Gene3D" id="2.60.60.20">
    <property type="entry name" value="PLAT/LH2 domain"/>
    <property type="match status" value="7"/>
</dbReference>
<evidence type="ECO:0000313" key="5">
    <source>
        <dbReference type="Proteomes" id="UP000006813"/>
    </source>
</evidence>
<dbReference type="EMBL" id="JH170869">
    <property type="protein sequence ID" value="EHB10048.1"/>
    <property type="molecule type" value="Genomic_DNA"/>
</dbReference>
<feature type="domain" description="PLAT" evidence="3">
    <location>
        <begin position="1328"/>
        <end position="1446"/>
    </location>
</feature>
<dbReference type="eggNOG" id="ENOG502QUWX">
    <property type="taxonomic scope" value="Eukaryota"/>
</dbReference>
<organism evidence="4 5">
    <name type="scientific">Heterocephalus glaber</name>
    <name type="common">Naked mole rat</name>
    <dbReference type="NCBI Taxonomy" id="10181"/>
    <lineage>
        <taxon>Eukaryota</taxon>
        <taxon>Metazoa</taxon>
        <taxon>Chordata</taxon>
        <taxon>Craniata</taxon>
        <taxon>Vertebrata</taxon>
        <taxon>Euteleostomi</taxon>
        <taxon>Mammalia</taxon>
        <taxon>Eutheria</taxon>
        <taxon>Euarchontoglires</taxon>
        <taxon>Glires</taxon>
        <taxon>Rodentia</taxon>
        <taxon>Hystricomorpha</taxon>
        <taxon>Bathyergidae</taxon>
        <taxon>Heterocephalus</taxon>
    </lineage>
</organism>
<name>G5BL85_HETGA</name>
<protein>
    <submittedName>
        <fullName evidence="4">Lipoxygenase-like protein domain-containing protein 1</fullName>
    </submittedName>
</protein>
<dbReference type="InterPro" id="IPR001024">
    <property type="entry name" value="PLAT/LH2_dom"/>
</dbReference>
<evidence type="ECO:0000256" key="2">
    <source>
        <dbReference type="SAM" id="MobiDB-lite"/>
    </source>
</evidence>
<feature type="domain" description="PLAT" evidence="3">
    <location>
        <begin position="2376"/>
        <end position="2497"/>
    </location>
</feature>
<dbReference type="InterPro" id="IPR036392">
    <property type="entry name" value="PLAT/LH2_dom_sf"/>
</dbReference>
<dbReference type="FunFam" id="2.40.180.10:FF:000011">
    <property type="entry name" value="Lipoxygenase homology domain-containing protein 1"/>
    <property type="match status" value="1"/>
</dbReference>
<dbReference type="SMART" id="SM00308">
    <property type="entry name" value="LH2"/>
    <property type="match status" value="12"/>
</dbReference>
<proteinExistence type="predicted"/>
<feature type="domain" description="PLAT" evidence="3">
    <location>
        <begin position="1482"/>
        <end position="1600"/>
    </location>
</feature>
<feature type="domain" description="PLAT" evidence="3">
    <location>
        <begin position="1613"/>
        <end position="1738"/>
    </location>
</feature>
<feature type="domain" description="PLAT" evidence="3">
    <location>
        <begin position="1066"/>
        <end position="1185"/>
    </location>
</feature>
<dbReference type="PANTHER" id="PTHR45901">
    <property type="entry name" value="PROTEIN CBG12474"/>
    <property type="match status" value="1"/>
</dbReference>
<dbReference type="FunFam" id="2.40.180.10:FF:000008">
    <property type="entry name" value="lipoxygenase homology domain-containing protein 1"/>
    <property type="match status" value="1"/>
</dbReference>
<dbReference type="InParanoid" id="G5BL85"/>
<reference evidence="4 5" key="1">
    <citation type="journal article" date="2011" name="Nature">
        <title>Genome sequencing reveals insights into physiology and longevity of the naked mole rat.</title>
        <authorList>
            <person name="Kim E.B."/>
            <person name="Fang X."/>
            <person name="Fushan A.A."/>
            <person name="Huang Z."/>
            <person name="Lobanov A.V."/>
            <person name="Han L."/>
            <person name="Marino S.M."/>
            <person name="Sun X."/>
            <person name="Turanov A.A."/>
            <person name="Yang P."/>
            <person name="Yim S.H."/>
            <person name="Zhao X."/>
            <person name="Kasaikina M.V."/>
            <person name="Stoletzki N."/>
            <person name="Peng C."/>
            <person name="Polak P."/>
            <person name="Xiong Z."/>
            <person name="Kiezun A."/>
            <person name="Zhu Y."/>
            <person name="Chen Y."/>
            <person name="Kryukov G.V."/>
            <person name="Zhang Q."/>
            <person name="Peshkin L."/>
            <person name="Yang L."/>
            <person name="Bronson R.T."/>
            <person name="Buffenstein R."/>
            <person name="Wang B."/>
            <person name="Han C."/>
            <person name="Li Q."/>
            <person name="Chen L."/>
            <person name="Zhao W."/>
            <person name="Sunyaev S.R."/>
            <person name="Park T.J."/>
            <person name="Zhang G."/>
            <person name="Wang J."/>
            <person name="Gladyshev V.N."/>
        </authorList>
    </citation>
    <scope>NUCLEOTIDE SEQUENCE [LARGE SCALE GENOMIC DNA]</scope>
</reference>
<comment type="caution">
    <text evidence="1">Lacks conserved residue(s) required for the propagation of feature annotation.</text>
</comment>
<dbReference type="Gene3D" id="2.40.180.10">
    <property type="entry name" value="Catalase core domain"/>
    <property type="match status" value="11"/>
</dbReference>
<dbReference type="Proteomes" id="UP000006813">
    <property type="component" value="Unassembled WGS sequence"/>
</dbReference>
<feature type="compositionally biased region" description="Acidic residues" evidence="2">
    <location>
        <begin position="989"/>
        <end position="1023"/>
    </location>
</feature>
<feature type="region of interest" description="Disordered" evidence="2">
    <location>
        <begin position="979"/>
        <end position="1026"/>
    </location>
</feature>
<feature type="domain" description="PLAT" evidence="3">
    <location>
        <begin position="2245"/>
        <end position="2363"/>
    </location>
</feature>
<dbReference type="PANTHER" id="PTHR45901:SF3">
    <property type="entry name" value="LIPOXYGENASE HOMOLOGY DOMAIN-CONTAINING PROTEIN 1"/>
    <property type="match status" value="1"/>
</dbReference>
<dbReference type="SUPFAM" id="SSF49723">
    <property type="entry name" value="Lipase/lipooxygenase domain (PLAT/LH2 domain)"/>
    <property type="match status" value="18"/>
</dbReference>
<feature type="domain" description="PLAT" evidence="3">
    <location>
        <begin position="43"/>
        <end position="160"/>
    </location>
</feature>
<feature type="domain" description="PLAT" evidence="3">
    <location>
        <begin position="1991"/>
        <end position="2109"/>
    </location>
</feature>
<evidence type="ECO:0000259" key="3">
    <source>
        <dbReference type="PROSITE" id="PS50095"/>
    </source>
</evidence>
<feature type="region of interest" description="Disordered" evidence="2">
    <location>
        <begin position="1241"/>
        <end position="1288"/>
    </location>
</feature>
<accession>G5BL85</accession>
<evidence type="ECO:0000256" key="1">
    <source>
        <dbReference type="PROSITE-ProRule" id="PRU00152"/>
    </source>
</evidence>
<dbReference type="STRING" id="10181.G5BL85"/>
<feature type="domain" description="PLAT" evidence="3">
    <location>
        <begin position="595"/>
        <end position="715"/>
    </location>
</feature>
<gene>
    <name evidence="4" type="ORF">GW7_19351</name>
</gene>
<feature type="domain" description="PLAT" evidence="3">
    <location>
        <begin position="726"/>
        <end position="845"/>
    </location>
</feature>
<feature type="domain" description="PLAT" evidence="3">
    <location>
        <begin position="467"/>
        <end position="582"/>
    </location>
</feature>
<dbReference type="PROSITE" id="PS50095">
    <property type="entry name" value="PLAT"/>
    <property type="match status" value="17"/>
</dbReference>